<keyword evidence="3" id="KW-1185">Reference proteome</keyword>
<evidence type="ECO:0008006" key="4">
    <source>
        <dbReference type="Google" id="ProtNLM"/>
    </source>
</evidence>
<dbReference type="OrthoDB" id="10334351at2759"/>
<feature type="region of interest" description="Disordered" evidence="1">
    <location>
        <begin position="311"/>
        <end position="371"/>
    </location>
</feature>
<sequence>MNMMRNWHLPEIQMFREQFIRFYSRQASFGVGCNCNDPVYMDVAFEPRVGCFVCTKHRRPHADSSKKCLICLTYGKIFEHERPAKQVIFLDTENDFLNKWTEKEARDNRSWTREEMEQWLIAEDEKRWRELDLTEEECDMLNIKQSEESIKAKKRGGHVNEEKKREKGEQMIRKLKPFKLPFFTKCSCRESGFESREFVDPIKDPKKRKEPKKSWSEEEQIHYRDLLIEHNGDLRKVGAVLDVEPGLVGRFATTYNFTHPIWQGKIFPRISTLFRQPDRNKPTPIPRWKQKLLKGPFMDDLVGILKPEEQRPDAQRAEGNQPMDQQPECQIAEAQQPDVQKADTNQLVNQQPEPVKNVDAQTSDAQRSVIW</sequence>
<evidence type="ECO:0000313" key="3">
    <source>
        <dbReference type="Proteomes" id="UP000230233"/>
    </source>
</evidence>
<dbReference type="EMBL" id="PDUG01000005">
    <property type="protein sequence ID" value="PIC31094.1"/>
    <property type="molecule type" value="Genomic_DNA"/>
</dbReference>
<feature type="compositionally biased region" description="Polar residues" evidence="1">
    <location>
        <begin position="342"/>
        <end position="352"/>
    </location>
</feature>
<evidence type="ECO:0000256" key="1">
    <source>
        <dbReference type="SAM" id="MobiDB-lite"/>
    </source>
</evidence>
<reference evidence="3" key="1">
    <citation type="submission" date="2017-10" db="EMBL/GenBank/DDBJ databases">
        <title>Rapid genome shrinkage in a self-fertile nematode reveals novel sperm competition proteins.</title>
        <authorList>
            <person name="Yin D."/>
            <person name="Schwarz E.M."/>
            <person name="Thomas C.G."/>
            <person name="Felde R.L."/>
            <person name="Korf I.F."/>
            <person name="Cutter A.D."/>
            <person name="Schartner C.M."/>
            <person name="Ralston E.J."/>
            <person name="Meyer B.J."/>
            <person name="Haag E.S."/>
        </authorList>
    </citation>
    <scope>NUCLEOTIDE SEQUENCE [LARGE SCALE GENOMIC DNA]</scope>
    <source>
        <strain evidence="3">JU1422</strain>
    </source>
</reference>
<accession>A0A2G5TV14</accession>
<name>A0A2G5TV14_9PELO</name>
<gene>
    <name evidence="2" type="primary">Cnig_chr_V.g22117</name>
    <name evidence="2" type="ORF">B9Z55_022117</name>
</gene>
<dbReference type="Proteomes" id="UP000230233">
    <property type="component" value="Chromosome V"/>
</dbReference>
<proteinExistence type="predicted"/>
<protein>
    <recommendedName>
        <fullName evidence="4">ELM2 domain-containing protein</fullName>
    </recommendedName>
</protein>
<comment type="caution">
    <text evidence="2">The sequence shown here is derived from an EMBL/GenBank/DDBJ whole genome shotgun (WGS) entry which is preliminary data.</text>
</comment>
<evidence type="ECO:0000313" key="2">
    <source>
        <dbReference type="EMBL" id="PIC31094.1"/>
    </source>
</evidence>
<feature type="compositionally biased region" description="Polar residues" evidence="1">
    <location>
        <begin position="359"/>
        <end position="371"/>
    </location>
</feature>
<dbReference type="AlphaFoldDB" id="A0A2G5TV14"/>
<organism evidence="2 3">
    <name type="scientific">Caenorhabditis nigoni</name>
    <dbReference type="NCBI Taxonomy" id="1611254"/>
    <lineage>
        <taxon>Eukaryota</taxon>
        <taxon>Metazoa</taxon>
        <taxon>Ecdysozoa</taxon>
        <taxon>Nematoda</taxon>
        <taxon>Chromadorea</taxon>
        <taxon>Rhabditida</taxon>
        <taxon>Rhabditina</taxon>
        <taxon>Rhabditomorpha</taxon>
        <taxon>Rhabditoidea</taxon>
        <taxon>Rhabditidae</taxon>
        <taxon>Peloderinae</taxon>
        <taxon>Caenorhabditis</taxon>
    </lineage>
</organism>